<feature type="transmembrane region" description="Helical" evidence="1">
    <location>
        <begin position="96"/>
        <end position="118"/>
    </location>
</feature>
<dbReference type="Pfam" id="PF16220">
    <property type="entry name" value="DUF4880"/>
    <property type="match status" value="1"/>
</dbReference>
<dbReference type="STRING" id="226910.UCMB321_3646"/>
<dbReference type="EMBL" id="JXDG01000047">
    <property type="protein sequence ID" value="KIH82648.1"/>
    <property type="molecule type" value="Genomic_DNA"/>
</dbReference>
<name>A0A0C2EVI5_9PSED</name>
<dbReference type="InterPro" id="IPR006860">
    <property type="entry name" value="FecR"/>
</dbReference>
<evidence type="ECO:0000313" key="5">
    <source>
        <dbReference type="Proteomes" id="UP000031535"/>
    </source>
</evidence>
<evidence type="ECO:0000256" key="1">
    <source>
        <dbReference type="SAM" id="Phobius"/>
    </source>
</evidence>
<dbReference type="PIRSF" id="PIRSF018266">
    <property type="entry name" value="FecR"/>
    <property type="match status" value="1"/>
</dbReference>
<dbReference type="PATRIC" id="fig|226910.6.peg.3638"/>
<keyword evidence="1" id="KW-1133">Transmembrane helix</keyword>
<evidence type="ECO:0000259" key="3">
    <source>
        <dbReference type="Pfam" id="PF16220"/>
    </source>
</evidence>
<keyword evidence="1" id="KW-0472">Membrane</keyword>
<dbReference type="AlphaFoldDB" id="A0A0C2EVI5"/>
<dbReference type="PANTHER" id="PTHR30273:SF2">
    <property type="entry name" value="PROTEIN FECR"/>
    <property type="match status" value="1"/>
</dbReference>
<dbReference type="Pfam" id="PF04773">
    <property type="entry name" value="FecR"/>
    <property type="match status" value="1"/>
</dbReference>
<dbReference type="InterPro" id="IPR032623">
    <property type="entry name" value="FecR_N"/>
</dbReference>
<sequence length="337" mass="37046">MKDKAMQTPPMMDTRDCTCDPATVRDEAATWFVRVQEAPLSAGQQAEFDAWRHAHPLHQEEFDLLQGLWSATDLLPKARLQALCEAPPTRARRRPLLRYVLAAGVGAVALGLGLFSGLNHPAPYSATFVTVLGERRQVALPDGSIIDLDSRSRVRVDYQPDRRNVELEQGEAMFSVEHDSSRPFVVQAGVGKVTVTGTRFDVRRDPAQTRVVVEAGTVKVQGREAWDEDFVNLTAGQGTRVDERGRVAPAEPVNAGELTAWRSGKLVFNNARLSDVVQEVSRYRDKPLGVASPAVGNLRLTCVFKTNDTEALLKALPNILPVAVRTRADGGQEVFSR</sequence>
<evidence type="ECO:0000259" key="2">
    <source>
        <dbReference type="Pfam" id="PF04773"/>
    </source>
</evidence>
<feature type="domain" description="FecR protein" evidence="2">
    <location>
        <begin position="128"/>
        <end position="219"/>
    </location>
</feature>
<dbReference type="InterPro" id="IPR012373">
    <property type="entry name" value="Ferrdict_sens_TM"/>
</dbReference>
<protein>
    <submittedName>
        <fullName evidence="4">Iron siderophore sensor protein</fullName>
    </submittedName>
</protein>
<proteinExistence type="predicted"/>
<dbReference type="Gene3D" id="3.55.50.30">
    <property type="match status" value="1"/>
</dbReference>
<keyword evidence="5" id="KW-1185">Reference proteome</keyword>
<feature type="domain" description="FecR N-terminal" evidence="3">
    <location>
        <begin position="26"/>
        <end position="66"/>
    </location>
</feature>
<evidence type="ECO:0000313" key="4">
    <source>
        <dbReference type="EMBL" id="KIH82648.1"/>
    </source>
</evidence>
<gene>
    <name evidence="4" type="ORF">UCMB321_3646</name>
</gene>
<reference evidence="4 5" key="1">
    <citation type="submission" date="2015-01" db="EMBL/GenBank/DDBJ databases">
        <title>Complete genome of Pseudomonas batumici UCM B-321 producer of the batumin antibiotic with strong antistaphilococcal and potential anticancer activity.</title>
        <authorList>
            <person name="Klochko V.V."/>
            <person name="Zelena L.B."/>
            <person name="Elena K.A."/>
            <person name="Reva O.N."/>
        </authorList>
    </citation>
    <scope>NUCLEOTIDE SEQUENCE [LARGE SCALE GENOMIC DNA]</scope>
    <source>
        <strain evidence="4 5">UCM B-321</strain>
    </source>
</reference>
<organism evidence="4 5">
    <name type="scientific">Pseudomonas batumici</name>
    <dbReference type="NCBI Taxonomy" id="226910"/>
    <lineage>
        <taxon>Bacteria</taxon>
        <taxon>Pseudomonadati</taxon>
        <taxon>Pseudomonadota</taxon>
        <taxon>Gammaproteobacteria</taxon>
        <taxon>Pseudomonadales</taxon>
        <taxon>Pseudomonadaceae</taxon>
        <taxon>Pseudomonas</taxon>
    </lineage>
</organism>
<keyword evidence="1" id="KW-0812">Transmembrane</keyword>
<dbReference type="GO" id="GO:0016989">
    <property type="term" value="F:sigma factor antagonist activity"/>
    <property type="evidence" value="ECO:0007669"/>
    <property type="project" value="TreeGrafter"/>
</dbReference>
<dbReference type="PANTHER" id="PTHR30273">
    <property type="entry name" value="PERIPLASMIC SIGNAL SENSOR AND SIGMA FACTOR ACTIVATOR FECR-RELATED"/>
    <property type="match status" value="1"/>
</dbReference>
<comment type="caution">
    <text evidence="4">The sequence shown here is derived from an EMBL/GenBank/DDBJ whole genome shotgun (WGS) entry which is preliminary data.</text>
</comment>
<dbReference type="Proteomes" id="UP000031535">
    <property type="component" value="Unassembled WGS sequence"/>
</dbReference>
<accession>A0A0C2EVI5</accession>
<dbReference type="Gene3D" id="2.60.120.1440">
    <property type="match status" value="1"/>
</dbReference>